<evidence type="ECO:0000313" key="10">
    <source>
        <dbReference type="EMBL" id="MBC5724311.1"/>
    </source>
</evidence>
<organism evidence="10 11">
    <name type="scientific">Agathobaculum faecis</name>
    <dbReference type="NCBI Taxonomy" id="2763013"/>
    <lineage>
        <taxon>Bacteria</taxon>
        <taxon>Bacillati</taxon>
        <taxon>Bacillota</taxon>
        <taxon>Clostridia</taxon>
        <taxon>Eubacteriales</taxon>
        <taxon>Butyricicoccaceae</taxon>
        <taxon>Agathobaculum</taxon>
    </lineage>
</organism>
<feature type="disulfide bond" description="Redox-active" evidence="8">
    <location>
        <begin position="31"/>
        <end position="34"/>
    </location>
</feature>
<dbReference type="EMBL" id="JACOPL010000002">
    <property type="protein sequence ID" value="MBC5724311.1"/>
    <property type="molecule type" value="Genomic_DNA"/>
</dbReference>
<dbReference type="Proteomes" id="UP000606499">
    <property type="component" value="Unassembled WGS sequence"/>
</dbReference>
<dbReference type="GO" id="GO:0045454">
    <property type="term" value="P:cell redox homeostasis"/>
    <property type="evidence" value="ECO:0007669"/>
    <property type="project" value="TreeGrafter"/>
</dbReference>
<evidence type="ECO:0000256" key="5">
    <source>
        <dbReference type="ARBA" id="ARBA00023157"/>
    </source>
</evidence>
<evidence type="ECO:0000259" key="9">
    <source>
        <dbReference type="PROSITE" id="PS51352"/>
    </source>
</evidence>
<dbReference type="CDD" id="cd02947">
    <property type="entry name" value="TRX_family"/>
    <property type="match status" value="1"/>
</dbReference>
<accession>A0A923LTS5</accession>
<keyword evidence="6 8" id="KW-0676">Redox-active center</keyword>
<evidence type="ECO:0000313" key="11">
    <source>
        <dbReference type="Proteomes" id="UP000606499"/>
    </source>
</evidence>
<comment type="similarity">
    <text evidence="1 7">Belongs to the thioredoxin family.</text>
</comment>
<feature type="domain" description="Thioredoxin" evidence="9">
    <location>
        <begin position="1"/>
        <end position="107"/>
    </location>
</feature>
<evidence type="ECO:0000256" key="2">
    <source>
        <dbReference type="ARBA" id="ARBA00020570"/>
    </source>
</evidence>
<sequence length="107" mass="11728">MAMLHITKENYQELVEQSAQPVLLEFWAPWCTYCRRIAGVVAKLPEAYAGRAAVAQVNIDEQPELAQRFSVDTIPSLILVKNGAAGEKLVAPGSKADIDAWMQAQSV</sequence>
<evidence type="ECO:0000256" key="3">
    <source>
        <dbReference type="ARBA" id="ARBA00022448"/>
    </source>
</evidence>
<evidence type="ECO:0000256" key="6">
    <source>
        <dbReference type="ARBA" id="ARBA00023284"/>
    </source>
</evidence>
<dbReference type="PIRSF" id="PIRSF000077">
    <property type="entry name" value="Thioredoxin"/>
    <property type="match status" value="1"/>
</dbReference>
<protein>
    <recommendedName>
        <fullName evidence="2 7">Thioredoxin</fullName>
    </recommendedName>
</protein>
<dbReference type="GO" id="GO:0005829">
    <property type="term" value="C:cytosol"/>
    <property type="evidence" value="ECO:0007669"/>
    <property type="project" value="TreeGrafter"/>
</dbReference>
<evidence type="ECO:0000256" key="1">
    <source>
        <dbReference type="ARBA" id="ARBA00008987"/>
    </source>
</evidence>
<evidence type="ECO:0000256" key="4">
    <source>
        <dbReference type="ARBA" id="ARBA00022982"/>
    </source>
</evidence>
<dbReference type="PROSITE" id="PS51352">
    <property type="entry name" value="THIOREDOXIN_2"/>
    <property type="match status" value="1"/>
</dbReference>
<dbReference type="Pfam" id="PF00085">
    <property type="entry name" value="Thioredoxin"/>
    <property type="match status" value="1"/>
</dbReference>
<dbReference type="PANTHER" id="PTHR45663:SF11">
    <property type="entry name" value="GEO12009P1"/>
    <property type="match status" value="1"/>
</dbReference>
<dbReference type="InterPro" id="IPR005746">
    <property type="entry name" value="Thioredoxin"/>
</dbReference>
<dbReference type="AlphaFoldDB" id="A0A923LTS5"/>
<gene>
    <name evidence="10" type="ORF">H8S45_02355</name>
</gene>
<name>A0A923LTS5_9FIRM</name>
<keyword evidence="11" id="KW-1185">Reference proteome</keyword>
<keyword evidence="5 8" id="KW-1015">Disulfide bond</keyword>
<reference evidence="10" key="1">
    <citation type="submission" date="2020-08" db="EMBL/GenBank/DDBJ databases">
        <title>Genome public.</title>
        <authorList>
            <person name="Liu C."/>
            <person name="Sun Q."/>
        </authorList>
    </citation>
    <scope>NUCLEOTIDE SEQUENCE</scope>
    <source>
        <strain evidence="10">NSJ-28</strain>
    </source>
</reference>
<evidence type="ECO:0000256" key="8">
    <source>
        <dbReference type="PIRSR" id="PIRSR000077-4"/>
    </source>
</evidence>
<dbReference type="Gene3D" id="3.40.30.10">
    <property type="entry name" value="Glutaredoxin"/>
    <property type="match status" value="1"/>
</dbReference>
<keyword evidence="3" id="KW-0813">Transport</keyword>
<dbReference type="PROSITE" id="PS00194">
    <property type="entry name" value="THIOREDOXIN_1"/>
    <property type="match status" value="1"/>
</dbReference>
<dbReference type="InterPro" id="IPR013766">
    <property type="entry name" value="Thioredoxin_domain"/>
</dbReference>
<dbReference type="GO" id="GO:0015035">
    <property type="term" value="F:protein-disulfide reductase activity"/>
    <property type="evidence" value="ECO:0007669"/>
    <property type="project" value="InterPro"/>
</dbReference>
<dbReference type="PANTHER" id="PTHR45663">
    <property type="entry name" value="GEO12009P1"/>
    <property type="match status" value="1"/>
</dbReference>
<dbReference type="InterPro" id="IPR036249">
    <property type="entry name" value="Thioredoxin-like_sf"/>
</dbReference>
<dbReference type="RefSeq" id="WP_054326578.1">
    <property type="nucleotide sequence ID" value="NZ_JACOPL010000002.1"/>
</dbReference>
<proteinExistence type="inferred from homology"/>
<dbReference type="InterPro" id="IPR017937">
    <property type="entry name" value="Thioredoxin_CS"/>
</dbReference>
<dbReference type="SUPFAM" id="SSF52833">
    <property type="entry name" value="Thioredoxin-like"/>
    <property type="match status" value="1"/>
</dbReference>
<comment type="caution">
    <text evidence="10">The sequence shown here is derived from an EMBL/GenBank/DDBJ whole genome shotgun (WGS) entry which is preliminary data.</text>
</comment>
<evidence type="ECO:0000256" key="7">
    <source>
        <dbReference type="PIRNR" id="PIRNR000077"/>
    </source>
</evidence>
<keyword evidence="4" id="KW-0249">Electron transport</keyword>